<dbReference type="Proteomes" id="UP000178783">
    <property type="component" value="Unassembled WGS sequence"/>
</dbReference>
<dbReference type="InterPro" id="IPR036388">
    <property type="entry name" value="WH-like_DNA-bd_sf"/>
</dbReference>
<feature type="domain" description="Heat-inducible transcription repressor HrcA C-terminal" evidence="5">
    <location>
        <begin position="66"/>
        <end position="213"/>
    </location>
</feature>
<name>A0A1F5SAW8_9BACT</name>
<keyword evidence="2" id="KW-0805">Transcription regulation</keyword>
<evidence type="ECO:0000313" key="7">
    <source>
        <dbReference type="Proteomes" id="UP000178783"/>
    </source>
</evidence>
<dbReference type="STRING" id="1797989.A3H66_02355"/>
<evidence type="ECO:0000259" key="5">
    <source>
        <dbReference type="Pfam" id="PF01628"/>
    </source>
</evidence>
<dbReference type="InterPro" id="IPR036390">
    <property type="entry name" value="WH_DNA-bd_sf"/>
</dbReference>
<dbReference type="Gene3D" id="3.30.450.40">
    <property type="match status" value="1"/>
</dbReference>
<reference evidence="6 7" key="1">
    <citation type="journal article" date="2016" name="Nat. Commun.">
        <title>Thousands of microbial genomes shed light on interconnected biogeochemical processes in an aquifer system.</title>
        <authorList>
            <person name="Anantharaman K."/>
            <person name="Brown C.T."/>
            <person name="Hug L.A."/>
            <person name="Sharon I."/>
            <person name="Castelle C.J."/>
            <person name="Probst A.J."/>
            <person name="Thomas B.C."/>
            <person name="Singh A."/>
            <person name="Wilkins M.J."/>
            <person name="Karaoz U."/>
            <person name="Brodie E.L."/>
            <person name="Williams K.H."/>
            <person name="Hubbard S.S."/>
            <person name="Banfield J.F."/>
        </authorList>
    </citation>
    <scope>NUCLEOTIDE SEQUENCE [LARGE SCALE GENOMIC DNA]</scope>
</reference>
<dbReference type="GO" id="GO:0003677">
    <property type="term" value="F:DNA binding"/>
    <property type="evidence" value="ECO:0007669"/>
    <property type="project" value="InterPro"/>
</dbReference>
<dbReference type="PANTHER" id="PTHR34824">
    <property type="entry name" value="HEAT-INDUCIBLE TRANSCRIPTION REPRESSOR HRCA"/>
    <property type="match status" value="1"/>
</dbReference>
<sequence>MDKRKELILKTIIKEYIKTAVPIGSEGLVEKYNLDVSSATVRNEMADLEEQGFIAQPHTSAGRIPTEKAYNFYLENLGEKKLNDVEKKSLEQALAGKAEVDFKKTAKAMAKISGNAIFWAIHKHNLYYTGISNLLHQPEFSRADMIYDISGLIDRLDEIISRIFNDLKFGPQILLGSKNPFSAHCGAVITKYRLADDIGLVGILGPIRMSYEKNLALVKFINDIIIEK</sequence>
<dbReference type="InterPro" id="IPR021153">
    <property type="entry name" value="HrcA_C"/>
</dbReference>
<proteinExistence type="predicted"/>
<dbReference type="Pfam" id="PF01628">
    <property type="entry name" value="HrcA"/>
    <property type="match status" value="1"/>
</dbReference>
<evidence type="ECO:0000256" key="3">
    <source>
        <dbReference type="ARBA" id="ARBA00023016"/>
    </source>
</evidence>
<dbReference type="SUPFAM" id="SSF46785">
    <property type="entry name" value="Winged helix' DNA-binding domain"/>
    <property type="match status" value="1"/>
</dbReference>
<comment type="caution">
    <text evidence="6">The sequence shown here is derived from an EMBL/GenBank/DDBJ whole genome shotgun (WGS) entry which is preliminary data.</text>
</comment>
<dbReference type="AlphaFoldDB" id="A0A1F5SAW8"/>
<dbReference type="InterPro" id="IPR002571">
    <property type="entry name" value="HrcA"/>
</dbReference>
<keyword evidence="3" id="KW-0346">Stress response</keyword>
<organism evidence="6 7">
    <name type="scientific">Candidatus Falkowbacteria bacterium RIFCSPLOWO2_02_FULL_45_21</name>
    <dbReference type="NCBI Taxonomy" id="1797989"/>
    <lineage>
        <taxon>Bacteria</taxon>
        <taxon>Candidatus Falkowiibacteriota</taxon>
    </lineage>
</organism>
<keyword evidence="1" id="KW-0678">Repressor</keyword>
<dbReference type="InterPro" id="IPR029016">
    <property type="entry name" value="GAF-like_dom_sf"/>
</dbReference>
<dbReference type="EMBL" id="MFFW01000054">
    <property type="protein sequence ID" value="OGF23736.1"/>
    <property type="molecule type" value="Genomic_DNA"/>
</dbReference>
<gene>
    <name evidence="6" type="ORF">A3H66_02355</name>
</gene>
<keyword evidence="4" id="KW-0804">Transcription</keyword>
<evidence type="ECO:0000256" key="2">
    <source>
        <dbReference type="ARBA" id="ARBA00023015"/>
    </source>
</evidence>
<evidence type="ECO:0000256" key="4">
    <source>
        <dbReference type="ARBA" id="ARBA00023163"/>
    </source>
</evidence>
<evidence type="ECO:0000313" key="6">
    <source>
        <dbReference type="EMBL" id="OGF23736.1"/>
    </source>
</evidence>
<accession>A0A1F5SAW8</accession>
<evidence type="ECO:0000256" key="1">
    <source>
        <dbReference type="ARBA" id="ARBA00022491"/>
    </source>
</evidence>
<dbReference type="SUPFAM" id="SSF55781">
    <property type="entry name" value="GAF domain-like"/>
    <property type="match status" value="1"/>
</dbReference>
<dbReference type="GO" id="GO:0045892">
    <property type="term" value="P:negative regulation of DNA-templated transcription"/>
    <property type="evidence" value="ECO:0007669"/>
    <property type="project" value="TreeGrafter"/>
</dbReference>
<protein>
    <recommendedName>
        <fullName evidence="5">Heat-inducible transcription repressor HrcA C-terminal domain-containing protein</fullName>
    </recommendedName>
</protein>
<dbReference type="PANTHER" id="PTHR34824:SF1">
    <property type="entry name" value="HEAT-INDUCIBLE TRANSCRIPTION REPRESSOR HRCA"/>
    <property type="match status" value="1"/>
</dbReference>
<dbReference type="Gene3D" id="1.10.10.10">
    <property type="entry name" value="Winged helix-like DNA-binding domain superfamily/Winged helix DNA-binding domain"/>
    <property type="match status" value="1"/>
</dbReference>